<evidence type="ECO:0000313" key="1">
    <source>
        <dbReference type="EMBL" id="SFM78469.1"/>
    </source>
</evidence>
<dbReference type="RefSeq" id="WP_092906395.1">
    <property type="nucleotide sequence ID" value="NZ_FOUZ01000002.1"/>
</dbReference>
<gene>
    <name evidence="1" type="ORF">SAMN05421738_102289</name>
</gene>
<sequence length="80" mass="9477">MRHNDLEISRLIERLESIGILVEKIESSGFGNMLNFEMTYQLPNNPTSQLISFRRFDIQDVFLYFKNTINQKGNIFYVDL</sequence>
<dbReference type="EMBL" id="FOUZ01000002">
    <property type="protein sequence ID" value="SFM78469.1"/>
    <property type="molecule type" value="Genomic_DNA"/>
</dbReference>
<organism evidence="1 2">
    <name type="scientific">Algoriella xinjiangensis</name>
    <dbReference type="NCBI Taxonomy" id="684065"/>
    <lineage>
        <taxon>Bacteria</taxon>
        <taxon>Pseudomonadati</taxon>
        <taxon>Bacteroidota</taxon>
        <taxon>Flavobacteriia</taxon>
        <taxon>Flavobacteriales</taxon>
        <taxon>Weeksellaceae</taxon>
        <taxon>Algoriella</taxon>
    </lineage>
</organism>
<protein>
    <submittedName>
        <fullName evidence="1">Uncharacterized protein</fullName>
    </submittedName>
</protein>
<dbReference type="Proteomes" id="UP000199149">
    <property type="component" value="Unassembled WGS sequence"/>
</dbReference>
<keyword evidence="2" id="KW-1185">Reference proteome</keyword>
<accession>A0A1I4TP51</accession>
<name>A0A1I4TP51_9FLAO</name>
<reference evidence="2" key="1">
    <citation type="submission" date="2016-10" db="EMBL/GenBank/DDBJ databases">
        <authorList>
            <person name="Varghese N."/>
            <person name="Submissions S."/>
        </authorList>
    </citation>
    <scope>NUCLEOTIDE SEQUENCE [LARGE SCALE GENOMIC DNA]</scope>
    <source>
        <strain evidence="2">XJ109</strain>
    </source>
</reference>
<proteinExistence type="predicted"/>
<evidence type="ECO:0000313" key="2">
    <source>
        <dbReference type="Proteomes" id="UP000199149"/>
    </source>
</evidence>
<dbReference type="AlphaFoldDB" id="A0A1I4TP51"/>
<dbReference type="OrthoDB" id="1447760at2"/>